<feature type="domain" description="TGS" evidence="9">
    <location>
        <begin position="413"/>
        <end position="474"/>
    </location>
</feature>
<name>A0A9X9XJ57_9PROT</name>
<keyword evidence="11" id="KW-1185">Reference proteome</keyword>
<evidence type="ECO:0000256" key="3">
    <source>
        <dbReference type="ARBA" id="ARBA00029754"/>
    </source>
</evidence>
<dbReference type="GO" id="GO:0008893">
    <property type="term" value="F:guanosine-3',5'-bis(diphosphate) 3'-diphosphatase activity"/>
    <property type="evidence" value="ECO:0007669"/>
    <property type="project" value="TreeGrafter"/>
</dbReference>
<dbReference type="GO" id="GO:0005886">
    <property type="term" value="C:plasma membrane"/>
    <property type="evidence" value="ECO:0007669"/>
    <property type="project" value="TreeGrafter"/>
</dbReference>
<dbReference type="Proteomes" id="UP001138709">
    <property type="component" value="Unassembled WGS sequence"/>
</dbReference>
<evidence type="ECO:0000313" key="10">
    <source>
        <dbReference type="EMBL" id="MBR0683743.1"/>
    </source>
</evidence>
<dbReference type="InterPro" id="IPR002912">
    <property type="entry name" value="ACT_dom"/>
</dbReference>
<dbReference type="SMART" id="SM00471">
    <property type="entry name" value="HDc"/>
    <property type="match status" value="1"/>
</dbReference>
<dbReference type="InterPro" id="IPR045600">
    <property type="entry name" value="RelA/SpoT_AH_RIS"/>
</dbReference>
<dbReference type="PANTHER" id="PTHR21262:SF36">
    <property type="entry name" value="BIFUNCTIONAL (P)PPGPP SYNTHASE_HYDROLASE SPOT"/>
    <property type="match status" value="1"/>
</dbReference>
<feature type="domain" description="ACT" evidence="7">
    <location>
        <begin position="685"/>
        <end position="759"/>
    </location>
</feature>
<dbReference type="AlphaFoldDB" id="A0A9X9XJ57"/>
<dbReference type="FunFam" id="3.10.20.30:FF:000002">
    <property type="entry name" value="GTP pyrophosphokinase (RelA/SpoT)"/>
    <property type="match status" value="1"/>
</dbReference>
<evidence type="ECO:0000259" key="9">
    <source>
        <dbReference type="PROSITE" id="PS51880"/>
    </source>
</evidence>
<comment type="function">
    <text evidence="6">In eubacteria ppGpp (guanosine 3'-diphosphate 5'-diphosphate) is a mediator of the stringent response that coordinates a variety of cellular activities in response to changes in nutritional abundance.</text>
</comment>
<evidence type="ECO:0000259" key="8">
    <source>
        <dbReference type="PROSITE" id="PS51831"/>
    </source>
</evidence>
<dbReference type="InterPro" id="IPR007685">
    <property type="entry name" value="RelA_SpoT"/>
</dbReference>
<dbReference type="CDD" id="cd01668">
    <property type="entry name" value="TGS_RSH"/>
    <property type="match status" value="1"/>
</dbReference>
<reference evidence="10" key="1">
    <citation type="submission" date="2020-01" db="EMBL/GenBank/DDBJ databases">
        <authorList>
            <person name="Rat A."/>
        </authorList>
    </citation>
    <scope>NUCLEOTIDE SEQUENCE</scope>
    <source>
        <strain evidence="10">LMG 31228</strain>
    </source>
</reference>
<dbReference type="InterPro" id="IPR045865">
    <property type="entry name" value="ACT-like_dom_sf"/>
</dbReference>
<dbReference type="NCBIfam" id="TIGR00691">
    <property type="entry name" value="spoT_relA"/>
    <property type="match status" value="1"/>
</dbReference>
<evidence type="ECO:0000256" key="2">
    <source>
        <dbReference type="ARBA" id="ARBA00014315"/>
    </source>
</evidence>
<dbReference type="SUPFAM" id="SSF81301">
    <property type="entry name" value="Nucleotidyltransferase"/>
    <property type="match status" value="1"/>
</dbReference>
<sequence>MGQGAGGTRRTGPALAPEGLRTEASLDPGAELARQVLAYDPRADAGMIEAAYRLAAEAHAPQKREDGQPYIVHPLAVAGILAGYRLDAATVATALLHDTVEDTGVTLAELEKRFGKEVARLVDGVTKLTRLELQSERTKQAENFRKLVLAMSEDIRVLIVKLADRLHNMRTLGAVGKPEKRRRTARETLEIYAPLAERIGMDALKTEIETLAFREMNPDAWQTIAARLTYLRGQGADLIEEIEQDVRRVLREAGVDVVEVQGREKSPYSIWLKMQRKNVAFEQLSDIMAFRVIVKDKHDCYAALGAIHSAYRVVPGRFKDWISTPKTNGYQSLHTGVTVPERRNAKIEVQIRTLDMHEVAEYGVAAHWIYKQGEGTAPNRKRYPWVRDLLEILESAAEPQEFLEHTKLELHRDQVFCFTPKGDLIELPRGATPVDFAYQVHSQVGDNTVGAKVNGKIVPLRHPLENGDQVEIITARGGTPNPAWERFVVTGKARARIRRFVHARQRATQKEEGRAAIAKIFRAAGLDFSEKIAEPAVKALKQPDFETLCIAVASGNLSARDVLHAAVPELRAPARSTDQMQLTRARGRLGAGQLLTPGKAERPSSGRREAAMGVTGLVAGMAVHFAGCCHPLPGDRIVGIVTTGRGVTIHKHDCHGLEAFAATPERFIDVDWEYDGGAKGAHVGRIELTAENTSGALAGLTTAIARQDGAVNNLRILNRAGEWCEVLVDVEVRDTSHLAAILAALRACPGVTQVERAKG</sequence>
<dbReference type="InterPro" id="IPR012675">
    <property type="entry name" value="Beta-grasp_dom_sf"/>
</dbReference>
<evidence type="ECO:0000256" key="4">
    <source>
        <dbReference type="ARBA" id="ARBA00032407"/>
    </source>
</evidence>
<dbReference type="Pfam" id="PF13328">
    <property type="entry name" value="HD_4"/>
    <property type="match status" value="1"/>
</dbReference>
<dbReference type="SUPFAM" id="SSF55021">
    <property type="entry name" value="ACT-like"/>
    <property type="match status" value="1"/>
</dbReference>
<dbReference type="Gene3D" id="3.30.460.10">
    <property type="entry name" value="Beta Polymerase, domain 2"/>
    <property type="match status" value="1"/>
</dbReference>
<dbReference type="Gene3D" id="3.30.70.260">
    <property type="match status" value="1"/>
</dbReference>
<accession>A0A9X9XJ57</accession>
<feature type="domain" description="HD" evidence="8">
    <location>
        <begin position="70"/>
        <end position="169"/>
    </location>
</feature>
<dbReference type="FunFam" id="1.10.3210.10:FF:000001">
    <property type="entry name" value="GTP pyrophosphokinase RelA"/>
    <property type="match status" value="1"/>
</dbReference>
<dbReference type="EMBL" id="JAAEDL010000040">
    <property type="protein sequence ID" value="MBR0683743.1"/>
    <property type="molecule type" value="Genomic_DNA"/>
</dbReference>
<evidence type="ECO:0000256" key="5">
    <source>
        <dbReference type="ARBA" id="ARBA00048244"/>
    </source>
</evidence>
<evidence type="ECO:0000256" key="6">
    <source>
        <dbReference type="RuleBase" id="RU003847"/>
    </source>
</evidence>
<dbReference type="GO" id="GO:0042594">
    <property type="term" value="P:response to starvation"/>
    <property type="evidence" value="ECO:0007669"/>
    <property type="project" value="TreeGrafter"/>
</dbReference>
<comment type="catalytic activity">
    <reaction evidence="5">
        <text>GTP + ATP = guanosine 3'-diphosphate 5'-triphosphate + AMP</text>
        <dbReference type="Rhea" id="RHEA:22088"/>
        <dbReference type="ChEBI" id="CHEBI:30616"/>
        <dbReference type="ChEBI" id="CHEBI:37565"/>
        <dbReference type="ChEBI" id="CHEBI:142410"/>
        <dbReference type="ChEBI" id="CHEBI:456215"/>
        <dbReference type="EC" id="2.7.6.5"/>
    </reaction>
</comment>
<dbReference type="InterPro" id="IPR004095">
    <property type="entry name" value="TGS"/>
</dbReference>
<dbReference type="Gene3D" id="1.10.3210.10">
    <property type="entry name" value="Hypothetical protein af1432"/>
    <property type="match status" value="1"/>
</dbReference>
<dbReference type="GO" id="GO:0008728">
    <property type="term" value="F:GTP diphosphokinase activity"/>
    <property type="evidence" value="ECO:0007669"/>
    <property type="project" value="UniProtKB-EC"/>
</dbReference>
<dbReference type="PROSITE" id="PS51831">
    <property type="entry name" value="HD"/>
    <property type="match status" value="1"/>
</dbReference>
<dbReference type="CDD" id="cd00077">
    <property type="entry name" value="HDc"/>
    <property type="match status" value="1"/>
</dbReference>
<dbReference type="InterPro" id="IPR006674">
    <property type="entry name" value="HD_domain"/>
</dbReference>
<dbReference type="FunFam" id="3.30.460.10:FF:000001">
    <property type="entry name" value="GTP pyrophosphokinase RelA"/>
    <property type="match status" value="1"/>
</dbReference>
<dbReference type="SMART" id="SM00954">
    <property type="entry name" value="RelA_SpoT"/>
    <property type="match status" value="1"/>
</dbReference>
<dbReference type="Pfam" id="PF19296">
    <property type="entry name" value="RelA_AH_RIS"/>
    <property type="match status" value="1"/>
</dbReference>
<comment type="similarity">
    <text evidence="6">Belongs to the relA/spoT family.</text>
</comment>
<dbReference type="RefSeq" id="WP_211849308.1">
    <property type="nucleotide sequence ID" value="NZ_JAAEDL010000040.1"/>
</dbReference>
<reference evidence="10" key="2">
    <citation type="journal article" date="2021" name="Syst. Appl. Microbiol.">
        <title>Roseomonas hellenica sp. nov., isolated from roots of wild-growing Alkanna tinctoria.</title>
        <authorList>
            <person name="Rat A."/>
            <person name="Naranjo H.D."/>
            <person name="Lebbe L."/>
            <person name="Cnockaert M."/>
            <person name="Krigas N."/>
            <person name="Grigoriadou K."/>
            <person name="Maloupa E."/>
            <person name="Willems A."/>
        </authorList>
    </citation>
    <scope>NUCLEOTIDE SEQUENCE</scope>
    <source>
        <strain evidence="10">LMG 31228</strain>
    </source>
</reference>
<protein>
    <recommendedName>
        <fullName evidence="2">GTP pyrophosphokinase rsh</fullName>
        <ecNumber evidence="1">2.7.6.5</ecNumber>
    </recommendedName>
    <alternativeName>
        <fullName evidence="4">(p)ppGpp synthase</fullName>
    </alternativeName>
    <alternativeName>
        <fullName evidence="3">ATP:GTP 3'-pyrophosphotransferase</fullName>
    </alternativeName>
</protein>
<dbReference type="InterPro" id="IPR043519">
    <property type="entry name" value="NT_sf"/>
</dbReference>
<dbReference type="CDD" id="cd05399">
    <property type="entry name" value="NT_Rel-Spo_like"/>
    <property type="match status" value="1"/>
</dbReference>
<dbReference type="InterPro" id="IPR012676">
    <property type="entry name" value="TGS-like"/>
</dbReference>
<gene>
    <name evidence="10" type="ORF">GXW74_24920</name>
</gene>
<dbReference type="Pfam" id="PF13291">
    <property type="entry name" value="ACT_4"/>
    <property type="match status" value="1"/>
</dbReference>
<dbReference type="GO" id="GO:0015969">
    <property type="term" value="P:guanosine tetraphosphate metabolic process"/>
    <property type="evidence" value="ECO:0007669"/>
    <property type="project" value="InterPro"/>
</dbReference>
<dbReference type="Gene3D" id="3.10.20.30">
    <property type="match status" value="1"/>
</dbReference>
<dbReference type="GO" id="GO:0015949">
    <property type="term" value="P:nucleobase-containing small molecule interconversion"/>
    <property type="evidence" value="ECO:0007669"/>
    <property type="project" value="UniProtKB-ARBA"/>
</dbReference>
<dbReference type="PROSITE" id="PS51880">
    <property type="entry name" value="TGS"/>
    <property type="match status" value="1"/>
</dbReference>
<evidence type="ECO:0000259" key="7">
    <source>
        <dbReference type="PROSITE" id="PS51671"/>
    </source>
</evidence>
<dbReference type="InterPro" id="IPR033655">
    <property type="entry name" value="TGS_RelA/SpoT"/>
</dbReference>
<dbReference type="InterPro" id="IPR003607">
    <property type="entry name" value="HD/PDEase_dom"/>
</dbReference>
<comment type="caution">
    <text evidence="10">The sequence shown here is derived from an EMBL/GenBank/DDBJ whole genome shotgun (WGS) entry which is preliminary data.</text>
</comment>
<organism evidence="10 11">
    <name type="scientific">Neoroseomonas eburnea</name>
    <dbReference type="NCBI Taxonomy" id="1346889"/>
    <lineage>
        <taxon>Bacteria</taxon>
        <taxon>Pseudomonadati</taxon>
        <taxon>Pseudomonadota</taxon>
        <taxon>Alphaproteobacteria</taxon>
        <taxon>Acetobacterales</taxon>
        <taxon>Acetobacteraceae</taxon>
        <taxon>Neoroseomonas</taxon>
    </lineage>
</organism>
<evidence type="ECO:0000313" key="11">
    <source>
        <dbReference type="Proteomes" id="UP001138709"/>
    </source>
</evidence>
<dbReference type="EC" id="2.7.6.5" evidence="1"/>
<dbReference type="InterPro" id="IPR004811">
    <property type="entry name" value="RelA/Spo_fam"/>
</dbReference>
<evidence type="ECO:0000256" key="1">
    <source>
        <dbReference type="ARBA" id="ARBA00013251"/>
    </source>
</evidence>
<dbReference type="Pfam" id="PF02824">
    <property type="entry name" value="TGS"/>
    <property type="match status" value="1"/>
</dbReference>
<dbReference type="Pfam" id="PF04607">
    <property type="entry name" value="RelA_SpoT"/>
    <property type="match status" value="1"/>
</dbReference>
<dbReference type="SUPFAM" id="SSF81271">
    <property type="entry name" value="TGS-like"/>
    <property type="match status" value="1"/>
</dbReference>
<dbReference type="SUPFAM" id="SSF109604">
    <property type="entry name" value="HD-domain/PDEase-like"/>
    <property type="match status" value="1"/>
</dbReference>
<dbReference type="PROSITE" id="PS51671">
    <property type="entry name" value="ACT"/>
    <property type="match status" value="1"/>
</dbReference>
<dbReference type="PANTHER" id="PTHR21262">
    <property type="entry name" value="GUANOSINE-3',5'-BIS DIPHOSPHATE 3'-PYROPHOSPHOHYDROLASE"/>
    <property type="match status" value="1"/>
</dbReference>
<proteinExistence type="inferred from homology"/>